<sequence>MKVRVVSIVTGALFVLLASFLIECLKKTTNPVVIRDNFTAEGMFDDSGHLKPGLYGYIMDCEGACGDDENCKEGCRKDFVTDCVVLSGKDKEHCKTEYDNAKIGNDPGSVLMQNCVKELVSRGHISHKAAMKKCEDSGII</sequence>
<reference evidence="1" key="1">
    <citation type="journal article" date="2018" name="Virology">
        <title>A giant virus infecting green algae encodes key fermentation genes.</title>
        <authorList>
            <person name="Schvarcz C.R."/>
            <person name="Steward G.F."/>
        </authorList>
    </citation>
    <scope>NUCLEOTIDE SEQUENCE [LARGE SCALE GENOMIC DNA]</scope>
</reference>
<proteinExistence type="predicted"/>
<name>A0A2P0VN41_9VIRU</name>
<organism evidence="1">
    <name type="scientific">Tetraselmis virus 1</name>
    <dbReference type="NCBI Taxonomy" id="2060617"/>
    <lineage>
        <taxon>Viruses</taxon>
        <taxon>Varidnaviria</taxon>
        <taxon>Bamfordvirae</taxon>
        <taxon>Nucleocytoviricota</taxon>
        <taxon>Megaviricetes</taxon>
        <taxon>Imitervirales</taxon>
        <taxon>Allomimiviridae</taxon>
        <taxon>Oceanusvirus</taxon>
        <taxon>Oceanusvirus kaneohense</taxon>
    </lineage>
</organism>
<accession>A0A2P0VN41</accession>
<dbReference type="Proteomes" id="UP000244773">
    <property type="component" value="Segment"/>
</dbReference>
<protein>
    <submittedName>
        <fullName evidence="1">Uncharacterized protein</fullName>
    </submittedName>
</protein>
<gene>
    <name evidence="1" type="ORF">TetV_198</name>
</gene>
<evidence type="ECO:0000313" key="1">
    <source>
        <dbReference type="EMBL" id="AUF82290.1"/>
    </source>
</evidence>
<keyword evidence="2" id="KW-1185">Reference proteome</keyword>
<dbReference type="EMBL" id="KY322437">
    <property type="protein sequence ID" value="AUF82290.1"/>
    <property type="molecule type" value="Genomic_DNA"/>
</dbReference>
<evidence type="ECO:0000313" key="2">
    <source>
        <dbReference type="Proteomes" id="UP000244773"/>
    </source>
</evidence>